<reference evidence="1 4" key="3">
    <citation type="journal article" date="2020" name="Microbiome">
        <title>Single-cell genomics of uncultured bacteria reveals dietary fiber responders in the mouse gut microbiota.</title>
        <authorList>
            <person name="Chijiiwa R."/>
            <person name="Hosokawa M."/>
            <person name="Kogawa M."/>
            <person name="Nishikawa Y."/>
            <person name="Ide K."/>
            <person name="Sakanashi C."/>
            <person name="Takahashi K."/>
            <person name="Takeyama H."/>
        </authorList>
    </citation>
    <scope>NUCLEOTIDE SEQUENCE [LARGE SCALE GENOMIC DNA]</scope>
    <source>
        <strain evidence="1">IMSAGC_017</strain>
    </source>
</reference>
<reference evidence="3" key="1">
    <citation type="submission" date="2016-10" db="EMBL/GenBank/DDBJ databases">
        <authorList>
            <person name="Varghese N."/>
            <person name="Submissions S."/>
        </authorList>
    </citation>
    <scope>NUCLEOTIDE SEQUENCE [LARGE SCALE GENOMIC DNA]</scope>
    <source>
        <strain evidence="3">DSM 1551</strain>
    </source>
</reference>
<dbReference type="GeneID" id="78287941"/>
<evidence type="ECO:0000313" key="2">
    <source>
        <dbReference type="EMBL" id="SET34130.1"/>
    </source>
</evidence>
<evidence type="ECO:0000313" key="4">
    <source>
        <dbReference type="Proteomes" id="UP000490821"/>
    </source>
</evidence>
<dbReference type="InterPro" id="IPR043773">
    <property type="entry name" value="JetA"/>
</dbReference>
<dbReference type="RefSeq" id="WP_092352963.1">
    <property type="nucleotide sequence ID" value="NZ_BLMI01000059.1"/>
</dbReference>
<dbReference type="OrthoDB" id="9807828at2"/>
<sequence length="452" mass="52864">MYNIFDILPNNFFNVFIGNNKRIISDCLYLVYHSFKSDLSFSSTKEHVLMIFQDYFENHVTFLESDEDLNGSRDKALYILKRLKECNWVNEEIGENYETFVTFEDYSIKILENLFSLDNNNDNGEYSGLIYNIFMSFNTFDVNRGDLVFETGYENTKELANKLKNLNSNIKKYIQNLLEEGIKDDLEALLKSLLQDYQAKIVDRAYYNLTTYDNPSKYRQRIINNIEMIINNKEYFDIIVRNIMERKDLGYQEALDLLLNQKDYIINAFEHIEEIMQEIDSKNNKFIESAVNRITFLLNNQKDVEGKINNIIKAIASGSDVSELGNIYLNSFVSRDSLYVPRSFSKPLQSKLESLVVLDETLKQKALNQITKAKNYSHKYIEDKVLKLLKQKGSFLGSSLSINNNEDLATLVLIYLYGFTYGTKYEVEPLNNEVIVNNYRFKDFKVKEKING</sequence>
<gene>
    <name evidence="1" type="ORF">IMSAGC017_00576</name>
    <name evidence="2" type="ORF">SAMN04489758_1075</name>
</gene>
<evidence type="ECO:0008006" key="5">
    <source>
        <dbReference type="Google" id="ProtNLM"/>
    </source>
</evidence>
<name>A0A1I0DNN3_9FIRM</name>
<accession>A0A1I0DNN3</accession>
<dbReference type="AlphaFoldDB" id="A0A1I0DNN3"/>
<dbReference type="Proteomes" id="UP000198558">
    <property type="component" value="Unassembled WGS sequence"/>
</dbReference>
<proteinExistence type="predicted"/>
<keyword evidence="3" id="KW-1185">Reference proteome</keyword>
<reference evidence="2" key="2">
    <citation type="submission" date="2016-10" db="EMBL/GenBank/DDBJ databases">
        <authorList>
            <person name="de Groot N.N."/>
        </authorList>
    </citation>
    <scope>NUCLEOTIDE SEQUENCE [LARGE SCALE GENOMIC DNA]</scope>
    <source>
        <strain evidence="2">DSM 1551</strain>
    </source>
</reference>
<organism evidence="2 3">
    <name type="scientific">Thomasclavelia cocleata</name>
    <dbReference type="NCBI Taxonomy" id="69824"/>
    <lineage>
        <taxon>Bacteria</taxon>
        <taxon>Bacillati</taxon>
        <taxon>Bacillota</taxon>
        <taxon>Erysipelotrichia</taxon>
        <taxon>Erysipelotrichales</taxon>
        <taxon>Coprobacillaceae</taxon>
        <taxon>Thomasclavelia</taxon>
    </lineage>
</organism>
<dbReference type="EMBL" id="FOIN01000007">
    <property type="protein sequence ID" value="SET34130.1"/>
    <property type="molecule type" value="Genomic_DNA"/>
</dbReference>
<protein>
    <recommendedName>
        <fullName evidence="5">TIGR02677 family protein</fullName>
    </recommendedName>
</protein>
<dbReference type="Proteomes" id="UP000490821">
    <property type="component" value="Unassembled WGS sequence"/>
</dbReference>
<evidence type="ECO:0000313" key="3">
    <source>
        <dbReference type="Proteomes" id="UP000198558"/>
    </source>
</evidence>
<dbReference type="Pfam" id="PF18982">
    <property type="entry name" value="JetA"/>
    <property type="match status" value="1"/>
</dbReference>
<evidence type="ECO:0000313" key="1">
    <source>
        <dbReference type="EMBL" id="GFI40543.1"/>
    </source>
</evidence>
<dbReference type="EMBL" id="BLMI01000059">
    <property type="protein sequence ID" value="GFI40543.1"/>
    <property type="molecule type" value="Genomic_DNA"/>
</dbReference>